<reference evidence="1" key="1">
    <citation type="submission" date="2014-09" db="EMBL/GenBank/DDBJ databases">
        <authorList>
            <person name="Magalhaes I.L.F."/>
            <person name="Oliveira U."/>
            <person name="Santos F.R."/>
            <person name="Vidigal T.H.D.A."/>
            <person name="Brescovit A.D."/>
            <person name="Santos A.J."/>
        </authorList>
    </citation>
    <scope>NUCLEOTIDE SEQUENCE</scope>
    <source>
        <tissue evidence="1">Shoot tissue taken approximately 20 cm above the soil surface</tissue>
    </source>
</reference>
<proteinExistence type="predicted"/>
<protein>
    <submittedName>
        <fullName evidence="1">Uncharacterized protein</fullName>
    </submittedName>
</protein>
<organism evidence="1">
    <name type="scientific">Arundo donax</name>
    <name type="common">Giant reed</name>
    <name type="synonym">Donax arundinaceus</name>
    <dbReference type="NCBI Taxonomy" id="35708"/>
    <lineage>
        <taxon>Eukaryota</taxon>
        <taxon>Viridiplantae</taxon>
        <taxon>Streptophyta</taxon>
        <taxon>Embryophyta</taxon>
        <taxon>Tracheophyta</taxon>
        <taxon>Spermatophyta</taxon>
        <taxon>Magnoliopsida</taxon>
        <taxon>Liliopsida</taxon>
        <taxon>Poales</taxon>
        <taxon>Poaceae</taxon>
        <taxon>PACMAD clade</taxon>
        <taxon>Arundinoideae</taxon>
        <taxon>Arundineae</taxon>
        <taxon>Arundo</taxon>
    </lineage>
</organism>
<evidence type="ECO:0000313" key="1">
    <source>
        <dbReference type="EMBL" id="JAD45552.1"/>
    </source>
</evidence>
<dbReference type="AlphaFoldDB" id="A0A0A9AEN0"/>
<sequence>MPVSTANSSPAISSQSEN</sequence>
<name>A0A0A9AEN0_ARUDO</name>
<reference evidence="1" key="2">
    <citation type="journal article" date="2015" name="Data Brief">
        <title>Shoot transcriptome of the giant reed, Arundo donax.</title>
        <authorList>
            <person name="Barrero R.A."/>
            <person name="Guerrero F.D."/>
            <person name="Moolhuijzen P."/>
            <person name="Goolsby J.A."/>
            <person name="Tidwell J."/>
            <person name="Bellgard S.E."/>
            <person name="Bellgard M.I."/>
        </authorList>
    </citation>
    <scope>NUCLEOTIDE SEQUENCE</scope>
    <source>
        <tissue evidence="1">Shoot tissue taken approximately 20 cm above the soil surface</tissue>
    </source>
</reference>
<dbReference type="EMBL" id="GBRH01252343">
    <property type="protein sequence ID" value="JAD45552.1"/>
    <property type="molecule type" value="Transcribed_RNA"/>
</dbReference>
<accession>A0A0A9AEN0</accession>